<dbReference type="RefSeq" id="WP_189374640.1">
    <property type="nucleotide sequence ID" value="NZ_BMYW01000008.1"/>
</dbReference>
<evidence type="ECO:0000259" key="6">
    <source>
        <dbReference type="PROSITE" id="PS50850"/>
    </source>
</evidence>
<proteinExistence type="inferred from homology"/>
<dbReference type="Pfam" id="PF13347">
    <property type="entry name" value="MFS_2"/>
    <property type="match status" value="1"/>
</dbReference>
<dbReference type="PANTHER" id="PTHR11328:SF28">
    <property type="entry name" value="MAJOR FACILITATOR SUPERFAMILY DOMAIN-CONTAINING PROTEIN 12"/>
    <property type="match status" value="1"/>
</dbReference>
<evidence type="ECO:0000256" key="5">
    <source>
        <dbReference type="SAM" id="Phobius"/>
    </source>
</evidence>
<feature type="transmembrane region" description="Helical" evidence="5">
    <location>
        <begin position="250"/>
        <end position="271"/>
    </location>
</feature>
<protein>
    <submittedName>
        <fullName evidence="7">MFS transporter</fullName>
    </submittedName>
</protein>
<feature type="transmembrane region" description="Helical" evidence="5">
    <location>
        <begin position="283"/>
        <end position="302"/>
    </location>
</feature>
<feature type="transmembrane region" description="Helical" evidence="5">
    <location>
        <begin position="386"/>
        <end position="409"/>
    </location>
</feature>
<name>A0ABQ2YU92_9NEIS</name>
<comment type="caution">
    <text evidence="7">The sequence shown here is derived from an EMBL/GenBank/DDBJ whole genome shotgun (WGS) entry which is preliminary data.</text>
</comment>
<feature type="transmembrane region" description="Helical" evidence="5">
    <location>
        <begin position="34"/>
        <end position="55"/>
    </location>
</feature>
<gene>
    <name evidence="7" type="ORF">GCM10011290_24260</name>
</gene>
<dbReference type="PANTHER" id="PTHR11328">
    <property type="entry name" value="MAJOR FACILITATOR SUPERFAMILY DOMAIN-CONTAINING PROTEIN"/>
    <property type="match status" value="1"/>
</dbReference>
<reference evidence="8" key="1">
    <citation type="journal article" date="2019" name="Int. J. Syst. Evol. Microbiol.">
        <title>The Global Catalogue of Microorganisms (GCM) 10K type strain sequencing project: providing services to taxonomists for standard genome sequencing and annotation.</title>
        <authorList>
            <consortium name="The Broad Institute Genomics Platform"/>
            <consortium name="The Broad Institute Genome Sequencing Center for Infectious Disease"/>
            <person name="Wu L."/>
            <person name="Ma J."/>
        </authorList>
    </citation>
    <scope>NUCLEOTIDE SEQUENCE [LARGE SCALE GENOMIC DNA]</scope>
    <source>
        <strain evidence="8">KCTC 32041</strain>
    </source>
</reference>
<feature type="transmembrane region" description="Helical" evidence="5">
    <location>
        <begin position="308"/>
        <end position="335"/>
    </location>
</feature>
<evidence type="ECO:0000256" key="2">
    <source>
        <dbReference type="ARBA" id="ARBA00022692"/>
    </source>
</evidence>
<feature type="domain" description="Major facilitator superfamily (MFS) profile" evidence="6">
    <location>
        <begin position="217"/>
        <end position="413"/>
    </location>
</feature>
<feature type="transmembrane region" description="Helical" evidence="5">
    <location>
        <begin position="221"/>
        <end position="244"/>
    </location>
</feature>
<dbReference type="InterPro" id="IPR036259">
    <property type="entry name" value="MFS_trans_sf"/>
</dbReference>
<feature type="transmembrane region" description="Helical" evidence="5">
    <location>
        <begin position="75"/>
        <end position="94"/>
    </location>
</feature>
<dbReference type="Proteomes" id="UP000600877">
    <property type="component" value="Unassembled WGS sequence"/>
</dbReference>
<feature type="transmembrane region" description="Helical" evidence="5">
    <location>
        <begin position="148"/>
        <end position="165"/>
    </location>
</feature>
<feature type="transmembrane region" description="Helical" evidence="5">
    <location>
        <begin position="106"/>
        <end position="127"/>
    </location>
</feature>
<dbReference type="InterPro" id="IPR020846">
    <property type="entry name" value="MFS_dom"/>
</dbReference>
<dbReference type="PROSITE" id="PS50850">
    <property type="entry name" value="MFS"/>
    <property type="match status" value="1"/>
</dbReference>
<keyword evidence="3 5" id="KW-1133">Transmembrane helix</keyword>
<organism evidence="7 8">
    <name type="scientific">Vogesella alkaliphila</name>
    <dbReference type="NCBI Taxonomy" id="1193621"/>
    <lineage>
        <taxon>Bacteria</taxon>
        <taxon>Pseudomonadati</taxon>
        <taxon>Pseudomonadota</taxon>
        <taxon>Betaproteobacteria</taxon>
        <taxon>Neisseriales</taxon>
        <taxon>Chromobacteriaceae</taxon>
        <taxon>Vogesella</taxon>
    </lineage>
</organism>
<dbReference type="InterPro" id="IPR039672">
    <property type="entry name" value="MFS_2"/>
</dbReference>
<comment type="similarity">
    <text evidence="1">Belongs to the sodium:galactoside symporter (TC 2.A.2) family.</text>
</comment>
<feature type="transmembrane region" description="Helical" evidence="5">
    <location>
        <begin position="7"/>
        <end position="28"/>
    </location>
</feature>
<keyword evidence="2 5" id="KW-0812">Transmembrane</keyword>
<evidence type="ECO:0000256" key="3">
    <source>
        <dbReference type="ARBA" id="ARBA00022989"/>
    </source>
</evidence>
<evidence type="ECO:0000256" key="4">
    <source>
        <dbReference type="ARBA" id="ARBA00023136"/>
    </source>
</evidence>
<keyword evidence="4 5" id="KW-0472">Membrane</keyword>
<evidence type="ECO:0000313" key="7">
    <source>
        <dbReference type="EMBL" id="GGX95579.1"/>
    </source>
</evidence>
<evidence type="ECO:0000313" key="8">
    <source>
        <dbReference type="Proteomes" id="UP000600877"/>
    </source>
</evidence>
<dbReference type="Gene3D" id="1.20.1250.20">
    <property type="entry name" value="MFS general substrate transporter like domains"/>
    <property type="match status" value="2"/>
</dbReference>
<sequence>MNAPGTWQLALSGLGGLPLAMVALPLYVHTPALYAADFGVALASLGWVLLLARLVDTAIDPLLGVWQDRLSPPRARALLLLAAVGGLAGFGWLVMPQRDWPLLPQLAAALLLVYLAHGWLNIALLRYGAALWPSVHGRSRVAAWREGWALLGVLLAAALPATLAARHGQQYAMQVLAALLLLCSCVCLWLLRHAPAALPLAAGRTAPHWHQLWQDSAFRRVLLVLLLNAIAMAIPATLLNFYIADLLRTPALAGLFLLLYFLAAVLSLPLWVRLADRIGRVAAWRGGMLLALLVFLPVPVLGEGQGGLFAAVCLLSGAALGADLAFGSALVADVLGERVAAQGGTAFGAVSMMNKLALAVAAGFALPLAAQLGYQPGGDASALPWLYAGLPVLFKLAACLALPSAPLLMGVKA</sequence>
<accession>A0ABQ2YU92</accession>
<evidence type="ECO:0000256" key="1">
    <source>
        <dbReference type="ARBA" id="ARBA00009617"/>
    </source>
</evidence>
<dbReference type="EMBL" id="BMYW01000008">
    <property type="protein sequence ID" value="GGX95579.1"/>
    <property type="molecule type" value="Genomic_DNA"/>
</dbReference>
<dbReference type="SUPFAM" id="SSF103473">
    <property type="entry name" value="MFS general substrate transporter"/>
    <property type="match status" value="1"/>
</dbReference>
<feature type="transmembrane region" description="Helical" evidence="5">
    <location>
        <begin position="171"/>
        <end position="191"/>
    </location>
</feature>
<keyword evidence="8" id="KW-1185">Reference proteome</keyword>